<protein>
    <submittedName>
        <fullName evidence="1">Uncharacterized protein</fullName>
    </submittedName>
</protein>
<reference evidence="1 2" key="1">
    <citation type="submission" date="2018-06" db="EMBL/GenBank/DDBJ databases">
        <title>Comparative analysis of microorganisms from saline springs in Andes Mountain Range, Colombia.</title>
        <authorList>
            <person name="Rubin E."/>
        </authorList>
    </citation>
    <scope>NUCLEOTIDE SEQUENCE [LARGE SCALE GENOMIC DNA]</scope>
    <source>
        <strain evidence="1 2">USBA-857</strain>
    </source>
</reference>
<dbReference type="EMBL" id="QLSX01000008">
    <property type="protein sequence ID" value="RAR59663.1"/>
    <property type="molecule type" value="Genomic_DNA"/>
</dbReference>
<sequence length="64" mass="7257">MSTTLVLQKRLGVGEYSRKGATLGERHSMRVQRRVGGGAWLLISDNQRCEKELIKPQDMKNLDT</sequence>
<gene>
    <name evidence="1" type="ORF">BCL93_1083</name>
</gene>
<comment type="caution">
    <text evidence="1">The sequence shown here is derived from an EMBL/GenBank/DDBJ whole genome shotgun (WGS) entry which is preliminary data.</text>
</comment>
<evidence type="ECO:0000313" key="2">
    <source>
        <dbReference type="Proteomes" id="UP000249700"/>
    </source>
</evidence>
<proteinExistence type="predicted"/>
<organism evidence="1 2">
    <name type="scientific">Onishia taeanensis</name>
    <dbReference type="NCBI Taxonomy" id="284577"/>
    <lineage>
        <taxon>Bacteria</taxon>
        <taxon>Pseudomonadati</taxon>
        <taxon>Pseudomonadota</taxon>
        <taxon>Gammaproteobacteria</taxon>
        <taxon>Oceanospirillales</taxon>
        <taxon>Halomonadaceae</taxon>
        <taxon>Onishia</taxon>
    </lineage>
</organism>
<dbReference type="Proteomes" id="UP000249700">
    <property type="component" value="Unassembled WGS sequence"/>
</dbReference>
<accession>A0A328XKC2</accession>
<dbReference type="AlphaFoldDB" id="A0A328XKC2"/>
<name>A0A328XKC2_9GAMM</name>
<evidence type="ECO:0000313" key="1">
    <source>
        <dbReference type="EMBL" id="RAR59663.1"/>
    </source>
</evidence>